<dbReference type="Proteomes" id="UP000054047">
    <property type="component" value="Unassembled WGS sequence"/>
</dbReference>
<accession>A0A0C2C525</accession>
<organism evidence="2 3">
    <name type="scientific">Ancylostoma duodenale</name>
    <dbReference type="NCBI Taxonomy" id="51022"/>
    <lineage>
        <taxon>Eukaryota</taxon>
        <taxon>Metazoa</taxon>
        <taxon>Ecdysozoa</taxon>
        <taxon>Nematoda</taxon>
        <taxon>Chromadorea</taxon>
        <taxon>Rhabditida</taxon>
        <taxon>Rhabditina</taxon>
        <taxon>Rhabditomorpha</taxon>
        <taxon>Strongyloidea</taxon>
        <taxon>Ancylostomatidae</taxon>
        <taxon>Ancylostomatinae</taxon>
        <taxon>Ancylostoma</taxon>
    </lineage>
</organism>
<dbReference type="Gene3D" id="3.30.420.10">
    <property type="entry name" value="Ribonuclease H-like superfamily/Ribonuclease H"/>
    <property type="match status" value="1"/>
</dbReference>
<dbReference type="InterPro" id="IPR012337">
    <property type="entry name" value="RNaseH-like_sf"/>
</dbReference>
<dbReference type="Pfam" id="PF05380">
    <property type="entry name" value="Peptidase_A17"/>
    <property type="match status" value="1"/>
</dbReference>
<dbReference type="GO" id="GO:0003676">
    <property type="term" value="F:nucleic acid binding"/>
    <property type="evidence" value="ECO:0007669"/>
    <property type="project" value="InterPro"/>
</dbReference>
<dbReference type="GO" id="GO:0015074">
    <property type="term" value="P:DNA integration"/>
    <property type="evidence" value="ECO:0007669"/>
    <property type="project" value="InterPro"/>
</dbReference>
<dbReference type="InterPro" id="IPR008042">
    <property type="entry name" value="Retrotrans_Pao"/>
</dbReference>
<sequence>MAKSRLNPMKEMTMPRLELLATLISVRLARFMQTQIDLKISAVHIFSDSQIVLHWLHSNKSLPLFVSNKVKLIRAILDRLAKDKITPKLHYVQSSDNPADYATRGISPDDANSHKWWHGPKFLSLNPNDWPFAKLDFTVAPEASSGVQANASVIRDGPSHISLLPFVRINQYWKLVRCVVYIFKFLKIRILLRLKSFPLKERLSSALPLVKVCTPTSDVSVPEFSAAELFLLKEHYRESTNDLRELPLHKFNAKYTADGIIKCPTPLRNADVTKQAKSPTMLVPKHALTKMIIFHYHKRLLHSGVQSTIAALKESYFIPRIKSVVTKVLRKCIICKRFNALAYRYPDMPSLPESRVTRCRPFQKIGLDYLGPLHYRDNTGAICKCWICLITCMATRGIHLEVVMNCTTIEFLMALRRFIARRGVPDLMLSDNSTTFTSASEHLAEFCTKKPVTDFSVNQKIVWKFITPLSPWKGGFYERLVGLFKNAFHKTVGRSILPFNQFLTLIVEIESIMNCRPLTATHSTDSELRTIRPIDFISPDVDLDLTDSVDNMNDLYALNNLSLQKQRLLEWHNQTVSTLNYFWKLWHSDYLAALADRRTNRIRQKRSTPLQPKNNDVVIVADEAIPRGQWPLGILTSTHQDADGYVRSATIRTPRGKEVKRSINHLYPLELNSVENYSKENAKNIVVEERIQPARACKTKSSSNP</sequence>
<reference evidence="2 3" key="1">
    <citation type="submission" date="2013-12" db="EMBL/GenBank/DDBJ databases">
        <title>Draft genome of the parsitic nematode Ancylostoma duodenale.</title>
        <authorList>
            <person name="Mitreva M."/>
        </authorList>
    </citation>
    <scope>NUCLEOTIDE SEQUENCE [LARGE SCALE GENOMIC DNA]</scope>
    <source>
        <strain evidence="2 3">Zhejiang</strain>
    </source>
</reference>
<dbReference type="InterPro" id="IPR040676">
    <property type="entry name" value="DUF5641"/>
</dbReference>
<gene>
    <name evidence="2" type="ORF">ANCDUO_18537</name>
</gene>
<dbReference type="Pfam" id="PF18701">
    <property type="entry name" value="DUF5641"/>
    <property type="match status" value="1"/>
</dbReference>
<dbReference type="OrthoDB" id="5870244at2759"/>
<evidence type="ECO:0000259" key="1">
    <source>
        <dbReference type="PROSITE" id="PS50994"/>
    </source>
</evidence>
<name>A0A0C2C525_9BILA</name>
<feature type="domain" description="Integrase catalytic" evidence="1">
    <location>
        <begin position="357"/>
        <end position="541"/>
    </location>
</feature>
<dbReference type="InterPro" id="IPR036397">
    <property type="entry name" value="RNaseH_sf"/>
</dbReference>
<dbReference type="Gene3D" id="1.10.340.70">
    <property type="match status" value="1"/>
</dbReference>
<proteinExistence type="predicted"/>
<evidence type="ECO:0000313" key="2">
    <source>
        <dbReference type="EMBL" id="KIH51378.1"/>
    </source>
</evidence>
<dbReference type="InterPro" id="IPR041588">
    <property type="entry name" value="Integrase_H2C2"/>
</dbReference>
<protein>
    <submittedName>
        <fullName evidence="2">Integrase core domain protein</fullName>
    </submittedName>
</protein>
<evidence type="ECO:0000313" key="3">
    <source>
        <dbReference type="Proteomes" id="UP000054047"/>
    </source>
</evidence>
<dbReference type="SUPFAM" id="SSF53098">
    <property type="entry name" value="Ribonuclease H-like"/>
    <property type="match status" value="1"/>
</dbReference>
<dbReference type="InterPro" id="IPR001584">
    <property type="entry name" value="Integrase_cat-core"/>
</dbReference>
<keyword evidence="3" id="KW-1185">Reference proteome</keyword>
<dbReference type="PROSITE" id="PS50994">
    <property type="entry name" value="INTEGRASE"/>
    <property type="match status" value="1"/>
</dbReference>
<dbReference type="AlphaFoldDB" id="A0A0C2C525"/>
<dbReference type="EMBL" id="KN746809">
    <property type="protein sequence ID" value="KIH51378.1"/>
    <property type="molecule type" value="Genomic_DNA"/>
</dbReference>
<dbReference type="PANTHER" id="PTHR47331">
    <property type="entry name" value="PHD-TYPE DOMAIN-CONTAINING PROTEIN"/>
    <property type="match status" value="1"/>
</dbReference>
<dbReference type="Pfam" id="PF17921">
    <property type="entry name" value="Integrase_H2C2"/>
    <property type="match status" value="1"/>
</dbReference>